<protein>
    <submittedName>
        <fullName evidence="1">Uncharacterized protein</fullName>
    </submittedName>
</protein>
<keyword evidence="2" id="KW-1185">Reference proteome</keyword>
<reference evidence="2" key="1">
    <citation type="journal article" date="2023" name="Front. Plant Sci.">
        <title>Chromosomal-level genome assembly of Melastoma candidum provides insights into trichome evolution.</title>
        <authorList>
            <person name="Zhong Y."/>
            <person name="Wu W."/>
            <person name="Sun C."/>
            <person name="Zou P."/>
            <person name="Liu Y."/>
            <person name="Dai S."/>
            <person name="Zhou R."/>
        </authorList>
    </citation>
    <scope>NUCLEOTIDE SEQUENCE [LARGE SCALE GENOMIC DNA]</scope>
</reference>
<dbReference type="Proteomes" id="UP001057402">
    <property type="component" value="Chromosome 9"/>
</dbReference>
<evidence type="ECO:0000313" key="1">
    <source>
        <dbReference type="EMBL" id="KAI4326433.1"/>
    </source>
</evidence>
<comment type="caution">
    <text evidence="1">The sequence shown here is derived from an EMBL/GenBank/DDBJ whole genome shotgun (WGS) entry which is preliminary data.</text>
</comment>
<gene>
    <name evidence="1" type="ORF">MLD38_031748</name>
</gene>
<accession>A0ACB9MRT1</accession>
<name>A0ACB9MRT1_9MYRT</name>
<organism evidence="1 2">
    <name type="scientific">Melastoma candidum</name>
    <dbReference type="NCBI Taxonomy" id="119954"/>
    <lineage>
        <taxon>Eukaryota</taxon>
        <taxon>Viridiplantae</taxon>
        <taxon>Streptophyta</taxon>
        <taxon>Embryophyta</taxon>
        <taxon>Tracheophyta</taxon>
        <taxon>Spermatophyta</taxon>
        <taxon>Magnoliopsida</taxon>
        <taxon>eudicotyledons</taxon>
        <taxon>Gunneridae</taxon>
        <taxon>Pentapetalae</taxon>
        <taxon>rosids</taxon>
        <taxon>malvids</taxon>
        <taxon>Myrtales</taxon>
        <taxon>Melastomataceae</taxon>
        <taxon>Melastomatoideae</taxon>
        <taxon>Melastomateae</taxon>
        <taxon>Melastoma</taxon>
    </lineage>
</organism>
<dbReference type="EMBL" id="CM042888">
    <property type="protein sequence ID" value="KAI4326433.1"/>
    <property type="molecule type" value="Genomic_DNA"/>
</dbReference>
<sequence length="158" mass="17179">MDVVDGTKRIVVAVDESSESMHALAWCLSHLLPSDAVLVLLYVKPPPPPFYSFFDAAGYMLSGDATAEVQKLGTRMVQSVMDRAEAVCRDFNHGVSVERFVGTGDAREVICKAVDKLGADTLVMGCHGYGFMKRALLGSVSEYCSKHVKCPVVIVKHQ</sequence>
<evidence type="ECO:0000313" key="2">
    <source>
        <dbReference type="Proteomes" id="UP001057402"/>
    </source>
</evidence>
<proteinExistence type="predicted"/>